<dbReference type="Proteomes" id="UP000594638">
    <property type="component" value="Unassembled WGS sequence"/>
</dbReference>
<organism evidence="1 2">
    <name type="scientific">Olea europaea subsp. europaea</name>
    <dbReference type="NCBI Taxonomy" id="158383"/>
    <lineage>
        <taxon>Eukaryota</taxon>
        <taxon>Viridiplantae</taxon>
        <taxon>Streptophyta</taxon>
        <taxon>Embryophyta</taxon>
        <taxon>Tracheophyta</taxon>
        <taxon>Spermatophyta</taxon>
        <taxon>Magnoliopsida</taxon>
        <taxon>eudicotyledons</taxon>
        <taxon>Gunneridae</taxon>
        <taxon>Pentapetalae</taxon>
        <taxon>asterids</taxon>
        <taxon>lamiids</taxon>
        <taxon>Lamiales</taxon>
        <taxon>Oleaceae</taxon>
        <taxon>Oleeae</taxon>
        <taxon>Olea</taxon>
    </lineage>
</organism>
<name>A0A8S0RA04_OLEEU</name>
<evidence type="ECO:0000313" key="1">
    <source>
        <dbReference type="EMBL" id="CAA2976102.1"/>
    </source>
</evidence>
<protein>
    <submittedName>
        <fullName evidence="1">Uncharacterized protein</fullName>
    </submittedName>
</protein>
<evidence type="ECO:0000313" key="2">
    <source>
        <dbReference type="Proteomes" id="UP000594638"/>
    </source>
</evidence>
<proteinExistence type="predicted"/>
<dbReference type="EMBL" id="CACTIH010002359">
    <property type="protein sequence ID" value="CAA2976102.1"/>
    <property type="molecule type" value="Genomic_DNA"/>
</dbReference>
<gene>
    <name evidence="1" type="ORF">OLEA9_A002413</name>
</gene>
<comment type="caution">
    <text evidence="1">The sequence shown here is derived from an EMBL/GenBank/DDBJ whole genome shotgun (WGS) entry which is preliminary data.</text>
</comment>
<dbReference type="AlphaFoldDB" id="A0A8S0RA04"/>
<accession>A0A8S0RA04</accession>
<keyword evidence="2" id="KW-1185">Reference proteome</keyword>
<dbReference type="Gramene" id="OE9A002413T1">
    <property type="protein sequence ID" value="OE9A002413C1"/>
    <property type="gene ID" value="OE9A002413"/>
</dbReference>
<sequence>MKLKREKQSFKFAWKIIMHLQNCCRNWKMSKAFASKVHLLFMSLKLDSAIIYTFRFCRVSFETLKRRSGSDSSNKSNLYSTTNLTTWGENAKWSTDIFVRGERFMWRTFS</sequence>
<reference evidence="1 2" key="1">
    <citation type="submission" date="2019-12" db="EMBL/GenBank/DDBJ databases">
        <authorList>
            <person name="Alioto T."/>
            <person name="Alioto T."/>
            <person name="Gomez Garrido J."/>
        </authorList>
    </citation>
    <scope>NUCLEOTIDE SEQUENCE [LARGE SCALE GENOMIC DNA]</scope>
</reference>